<dbReference type="Proteomes" id="UP000035720">
    <property type="component" value="Unassembled WGS sequence"/>
</dbReference>
<sequence>MTLSRNHRIDPLQPTRSAITVAGMPRVSANKARTLLSNGVNDVADAARSYFGGPDEATALTTVVLEIPNFLAISALATPSAANRRINAQSSIVITLQSQRVFTFQAPKLFSFRAPSTVLVGSRILVNCGEHERTFPNQRVNAGPDQSYLDFSSSSGRCAPSRHPAEGHPQVLIIARRGDRTGPERLSCYRRIPA</sequence>
<name>A0A077M9J4_9MICO</name>
<proteinExistence type="predicted"/>
<dbReference type="EMBL" id="CAJC01000062">
    <property type="protein sequence ID" value="CCI52272.1"/>
    <property type="molecule type" value="Genomic_DNA"/>
</dbReference>
<reference evidence="2" key="1">
    <citation type="submission" date="2012-05" db="EMBL/GenBank/DDBJ databases">
        <authorList>
            <person name="McIlroy S."/>
        </authorList>
    </citation>
    <scope>NUCLEOTIDE SEQUENCE</scope>
    <source>
        <strain evidence="2">Ben 74</strain>
    </source>
</reference>
<gene>
    <name evidence="1" type="ORF">BN13_1540003</name>
    <name evidence="2" type="ORF">BN13_540019</name>
</gene>
<organism evidence="2 3">
    <name type="scientific">Nostocoides jenkinsii Ben 74</name>
    <dbReference type="NCBI Taxonomy" id="1193518"/>
    <lineage>
        <taxon>Bacteria</taxon>
        <taxon>Bacillati</taxon>
        <taxon>Actinomycetota</taxon>
        <taxon>Actinomycetes</taxon>
        <taxon>Micrococcales</taxon>
        <taxon>Intrasporangiaceae</taxon>
        <taxon>Nostocoides</taxon>
    </lineage>
</organism>
<evidence type="ECO:0000313" key="2">
    <source>
        <dbReference type="EMBL" id="CCI54011.1"/>
    </source>
</evidence>
<evidence type="ECO:0000313" key="1">
    <source>
        <dbReference type="EMBL" id="CCI52272.1"/>
    </source>
</evidence>
<protein>
    <submittedName>
        <fullName evidence="2">Uncharacterized protein</fullName>
    </submittedName>
</protein>
<accession>A0A077M9J4</accession>
<evidence type="ECO:0000313" key="3">
    <source>
        <dbReference type="Proteomes" id="UP000035720"/>
    </source>
</evidence>
<keyword evidence="3" id="KW-1185">Reference proteome</keyword>
<dbReference type="EMBL" id="CAJC01000166">
    <property type="protein sequence ID" value="CCI54011.1"/>
    <property type="molecule type" value="Genomic_DNA"/>
</dbReference>
<comment type="caution">
    <text evidence="2">The sequence shown here is derived from an EMBL/GenBank/DDBJ whole genome shotgun (WGS) entry which is preliminary data.</text>
</comment>
<dbReference type="AlphaFoldDB" id="A0A077M9J4"/>
<reference evidence="2 3" key="2">
    <citation type="journal article" date="2013" name="ISME J.">
        <title>A metabolic model for members of the genus Tetrasphaera involved in enhanced biological phosphorus removal.</title>
        <authorList>
            <person name="Kristiansen R."/>
            <person name="Nguyen H.T.T."/>
            <person name="Saunders A.M."/>
            <person name="Nielsen J.L."/>
            <person name="Wimmer R."/>
            <person name="Le V.Q."/>
            <person name="McIlroy S.J."/>
            <person name="Petrovski S."/>
            <person name="Seviour R.J."/>
            <person name="Calteau A."/>
            <person name="Nielsen K.L."/>
            <person name="Nielsen P.H."/>
        </authorList>
    </citation>
    <scope>NUCLEOTIDE SEQUENCE [LARGE SCALE GENOMIC DNA]</scope>
    <source>
        <strain evidence="2 3">Ben 74</strain>
    </source>
</reference>